<keyword evidence="1" id="KW-0547">Nucleotide-binding</keyword>
<name>A0A9Q1HAV3_HOLLE</name>
<organism evidence="3 4">
    <name type="scientific">Holothuria leucospilota</name>
    <name type="common">Black long sea cucumber</name>
    <name type="synonym">Mertensiothuria leucospilota</name>
    <dbReference type="NCBI Taxonomy" id="206669"/>
    <lineage>
        <taxon>Eukaryota</taxon>
        <taxon>Metazoa</taxon>
        <taxon>Echinodermata</taxon>
        <taxon>Eleutherozoa</taxon>
        <taxon>Echinozoa</taxon>
        <taxon>Holothuroidea</taxon>
        <taxon>Aspidochirotacea</taxon>
        <taxon>Aspidochirotida</taxon>
        <taxon>Holothuriidae</taxon>
        <taxon>Holothuria</taxon>
    </lineage>
</organism>
<keyword evidence="4" id="KW-1185">Reference proteome</keyword>
<dbReference type="Proteomes" id="UP001152320">
    <property type="component" value="Chromosome 7"/>
</dbReference>
<dbReference type="OrthoDB" id="8830751at2759"/>
<evidence type="ECO:0000256" key="1">
    <source>
        <dbReference type="ARBA" id="ARBA00022741"/>
    </source>
</evidence>
<evidence type="ECO:0000313" key="4">
    <source>
        <dbReference type="Proteomes" id="UP001152320"/>
    </source>
</evidence>
<dbReference type="SMART" id="SM00174">
    <property type="entry name" value="RHO"/>
    <property type="match status" value="1"/>
</dbReference>
<dbReference type="Gene3D" id="3.40.50.300">
    <property type="entry name" value="P-loop containing nucleotide triphosphate hydrolases"/>
    <property type="match status" value="1"/>
</dbReference>
<accession>A0A9Q1HAV3</accession>
<dbReference type="GO" id="GO:0007264">
    <property type="term" value="P:small GTPase-mediated signal transduction"/>
    <property type="evidence" value="ECO:0007669"/>
    <property type="project" value="InterPro"/>
</dbReference>
<dbReference type="GO" id="GO:0003924">
    <property type="term" value="F:GTPase activity"/>
    <property type="evidence" value="ECO:0007669"/>
    <property type="project" value="InterPro"/>
</dbReference>
<dbReference type="EMBL" id="JAIZAY010000007">
    <property type="protein sequence ID" value="KAJ8038803.1"/>
    <property type="molecule type" value="Genomic_DNA"/>
</dbReference>
<comment type="caution">
    <text evidence="3">The sequence shown here is derived from an EMBL/GenBank/DDBJ whole genome shotgun (WGS) entry which is preliminary data.</text>
</comment>
<dbReference type="InterPro" id="IPR027417">
    <property type="entry name" value="P-loop_NTPase"/>
</dbReference>
<protein>
    <submittedName>
        <fullName evidence="3">Ras-related C3 botulinum toxin substrate 1</fullName>
    </submittedName>
</protein>
<evidence type="ECO:0000313" key="3">
    <source>
        <dbReference type="EMBL" id="KAJ8038803.1"/>
    </source>
</evidence>
<reference evidence="3" key="1">
    <citation type="submission" date="2021-10" db="EMBL/GenBank/DDBJ databases">
        <title>Tropical sea cucumber genome reveals ecological adaptation and Cuvierian tubules defense mechanism.</title>
        <authorList>
            <person name="Chen T."/>
        </authorList>
    </citation>
    <scope>NUCLEOTIDE SEQUENCE</scope>
    <source>
        <strain evidence="3">Nanhai2018</strain>
        <tissue evidence="3">Muscle</tissue>
    </source>
</reference>
<dbReference type="InterPro" id="IPR001806">
    <property type="entry name" value="Small_GTPase"/>
</dbReference>
<evidence type="ECO:0000256" key="2">
    <source>
        <dbReference type="ARBA" id="ARBA00023134"/>
    </source>
</evidence>
<dbReference type="InterPro" id="IPR003578">
    <property type="entry name" value="Small_GTPase_Rho"/>
</dbReference>
<dbReference type="Pfam" id="PF00071">
    <property type="entry name" value="Ras"/>
    <property type="match status" value="1"/>
</dbReference>
<keyword evidence="2" id="KW-0342">GTP-binding</keyword>
<dbReference type="SUPFAM" id="SSF52540">
    <property type="entry name" value="P-loop containing nucleoside triphosphate hydrolases"/>
    <property type="match status" value="1"/>
</dbReference>
<gene>
    <name evidence="3" type="ORF">HOLleu_16336</name>
</gene>
<dbReference type="GO" id="GO:0005525">
    <property type="term" value="F:GTP binding"/>
    <property type="evidence" value="ECO:0007669"/>
    <property type="project" value="UniProtKB-KW"/>
</dbReference>
<sequence>MVFVTGFIWNDLLVLSRFFQDVLLVCFSVVCPASFENVRKKWHPEVTHFCPNIPVILVGTKSDLRDDSTELASLKSNNLLPISYKQVKFYEGCHCKDDKLSFL</sequence>
<dbReference type="PANTHER" id="PTHR24072">
    <property type="entry name" value="RHO FAMILY GTPASE"/>
    <property type="match status" value="1"/>
</dbReference>
<proteinExistence type="predicted"/>
<dbReference type="AlphaFoldDB" id="A0A9Q1HAV3"/>